<organism evidence="2 3">
    <name type="scientific">Magnaporthiopsis poae (strain ATCC 64411 / 73-15)</name>
    <name type="common">Kentucky bluegrass fungus</name>
    <name type="synonym">Magnaporthe poae</name>
    <dbReference type="NCBI Taxonomy" id="644358"/>
    <lineage>
        <taxon>Eukaryota</taxon>
        <taxon>Fungi</taxon>
        <taxon>Dikarya</taxon>
        <taxon>Ascomycota</taxon>
        <taxon>Pezizomycotina</taxon>
        <taxon>Sordariomycetes</taxon>
        <taxon>Sordariomycetidae</taxon>
        <taxon>Magnaporthales</taxon>
        <taxon>Magnaporthaceae</taxon>
        <taxon>Magnaporthiopsis</taxon>
    </lineage>
</organism>
<reference evidence="1" key="1">
    <citation type="submission" date="2010-05" db="EMBL/GenBank/DDBJ databases">
        <title>The Genome Sequence of Magnaporthe poae strain ATCC 64411.</title>
        <authorList>
            <consortium name="The Broad Institute Genome Sequencing Platform"/>
            <consortium name="Broad Institute Genome Sequencing Center for Infectious Disease"/>
            <person name="Ma L.-J."/>
            <person name="Dead R."/>
            <person name="Young S."/>
            <person name="Zeng Q."/>
            <person name="Koehrsen M."/>
            <person name="Alvarado L."/>
            <person name="Berlin A."/>
            <person name="Chapman S.B."/>
            <person name="Chen Z."/>
            <person name="Freedman E."/>
            <person name="Gellesch M."/>
            <person name="Goldberg J."/>
            <person name="Griggs A."/>
            <person name="Gujja S."/>
            <person name="Heilman E.R."/>
            <person name="Heiman D."/>
            <person name="Hepburn T."/>
            <person name="Howarth C."/>
            <person name="Jen D."/>
            <person name="Larson L."/>
            <person name="Mehta T."/>
            <person name="Neiman D."/>
            <person name="Pearson M."/>
            <person name="Roberts A."/>
            <person name="Saif S."/>
            <person name="Shea T."/>
            <person name="Shenoy N."/>
            <person name="Sisk P."/>
            <person name="Stolte C."/>
            <person name="Sykes S."/>
            <person name="Walk T."/>
            <person name="White J."/>
            <person name="Yandava C."/>
            <person name="Haas B."/>
            <person name="Nusbaum C."/>
            <person name="Birren B."/>
        </authorList>
    </citation>
    <scope>NUCLEOTIDE SEQUENCE</scope>
    <source>
        <strain evidence="1">ATCC 64411</strain>
    </source>
</reference>
<evidence type="ECO:0000313" key="3">
    <source>
        <dbReference type="Proteomes" id="UP000011715"/>
    </source>
</evidence>
<sequence>MGDGEDDEDHPRHFRVGDRVKETWGRTARRHTRHDLDPMFEALLPWTNPFDFIHQNLATRELVLSGISSQDILKKVNLPPAMLKLPDPNLAQPPP</sequence>
<dbReference type="AlphaFoldDB" id="A0A0C4EC64"/>
<gene>
    <name evidence="1" type="ORF">MAPG_10278</name>
</gene>
<dbReference type="VEuPathDB" id="FungiDB:MAPG_10278"/>
<accession>A0A0C4EC64</accession>
<dbReference type="STRING" id="644358.A0A0C4EC64"/>
<dbReference type="OrthoDB" id="4802432at2759"/>
<name>A0A0C4EC64_MAGP6</name>
<evidence type="ECO:0000313" key="2">
    <source>
        <dbReference type="EnsemblFungi" id="MAPG_10278T0"/>
    </source>
</evidence>
<dbReference type="EMBL" id="ADBL01002297">
    <property type="status" value="NOT_ANNOTATED_CDS"/>
    <property type="molecule type" value="Genomic_DNA"/>
</dbReference>
<reference evidence="2" key="5">
    <citation type="submission" date="2015-06" db="UniProtKB">
        <authorList>
            <consortium name="EnsemblFungi"/>
        </authorList>
    </citation>
    <scope>IDENTIFICATION</scope>
    <source>
        <strain evidence="2">ATCC 64411</strain>
    </source>
</reference>
<proteinExistence type="predicted"/>
<dbReference type="Proteomes" id="UP000011715">
    <property type="component" value="Unassembled WGS sequence"/>
</dbReference>
<dbReference type="EMBL" id="GL876975">
    <property type="protein sequence ID" value="KLU90424.1"/>
    <property type="molecule type" value="Genomic_DNA"/>
</dbReference>
<keyword evidence="3" id="KW-1185">Reference proteome</keyword>
<evidence type="ECO:0000313" key="1">
    <source>
        <dbReference type="EMBL" id="KLU90424.1"/>
    </source>
</evidence>
<dbReference type="EnsemblFungi" id="MAPG_10278T0">
    <property type="protein sequence ID" value="MAPG_10278T0"/>
    <property type="gene ID" value="MAPG_10278"/>
</dbReference>
<reference evidence="3" key="2">
    <citation type="submission" date="2010-05" db="EMBL/GenBank/DDBJ databases">
        <title>The genome sequence of Magnaporthe poae strain ATCC 64411.</title>
        <authorList>
            <person name="Ma L.-J."/>
            <person name="Dead R."/>
            <person name="Young S."/>
            <person name="Zeng Q."/>
            <person name="Koehrsen M."/>
            <person name="Alvarado L."/>
            <person name="Berlin A."/>
            <person name="Chapman S.B."/>
            <person name="Chen Z."/>
            <person name="Freedman E."/>
            <person name="Gellesch M."/>
            <person name="Goldberg J."/>
            <person name="Griggs A."/>
            <person name="Gujja S."/>
            <person name="Heilman E.R."/>
            <person name="Heiman D."/>
            <person name="Hepburn T."/>
            <person name="Howarth C."/>
            <person name="Jen D."/>
            <person name="Larson L."/>
            <person name="Mehta T."/>
            <person name="Neiman D."/>
            <person name="Pearson M."/>
            <person name="Roberts A."/>
            <person name="Saif S."/>
            <person name="Shea T."/>
            <person name="Shenoy N."/>
            <person name="Sisk P."/>
            <person name="Stolte C."/>
            <person name="Sykes S."/>
            <person name="Walk T."/>
            <person name="White J."/>
            <person name="Yandava C."/>
            <person name="Haas B."/>
            <person name="Nusbaum C."/>
            <person name="Birren B."/>
        </authorList>
    </citation>
    <scope>NUCLEOTIDE SEQUENCE [LARGE SCALE GENOMIC DNA]</scope>
    <source>
        <strain evidence="3">ATCC 64411 / 73-15</strain>
    </source>
</reference>
<reference evidence="1" key="3">
    <citation type="submission" date="2011-03" db="EMBL/GenBank/DDBJ databases">
        <title>Annotation of Magnaporthe poae ATCC 64411.</title>
        <authorList>
            <person name="Ma L.-J."/>
            <person name="Dead R."/>
            <person name="Young S.K."/>
            <person name="Zeng Q."/>
            <person name="Gargeya S."/>
            <person name="Fitzgerald M."/>
            <person name="Haas B."/>
            <person name="Abouelleil A."/>
            <person name="Alvarado L."/>
            <person name="Arachchi H.M."/>
            <person name="Berlin A."/>
            <person name="Brown A."/>
            <person name="Chapman S.B."/>
            <person name="Chen Z."/>
            <person name="Dunbar C."/>
            <person name="Freedman E."/>
            <person name="Gearin G."/>
            <person name="Gellesch M."/>
            <person name="Goldberg J."/>
            <person name="Griggs A."/>
            <person name="Gujja S."/>
            <person name="Heiman D."/>
            <person name="Howarth C."/>
            <person name="Larson L."/>
            <person name="Lui A."/>
            <person name="MacDonald P.J.P."/>
            <person name="Mehta T."/>
            <person name="Montmayeur A."/>
            <person name="Murphy C."/>
            <person name="Neiman D."/>
            <person name="Pearson M."/>
            <person name="Priest M."/>
            <person name="Roberts A."/>
            <person name="Saif S."/>
            <person name="Shea T."/>
            <person name="Shenoy N."/>
            <person name="Sisk P."/>
            <person name="Stolte C."/>
            <person name="Sykes S."/>
            <person name="Yandava C."/>
            <person name="Wortman J."/>
            <person name="Nusbaum C."/>
            <person name="Birren B."/>
        </authorList>
    </citation>
    <scope>NUCLEOTIDE SEQUENCE</scope>
    <source>
        <strain evidence="1">ATCC 64411</strain>
    </source>
</reference>
<dbReference type="eggNOG" id="ENOG502SM97">
    <property type="taxonomic scope" value="Eukaryota"/>
</dbReference>
<protein>
    <submittedName>
        <fullName evidence="1 2">Uncharacterized protein</fullName>
    </submittedName>
</protein>
<reference evidence="2" key="4">
    <citation type="journal article" date="2015" name="G3 (Bethesda)">
        <title>Genome sequences of three phytopathogenic species of the Magnaporthaceae family of fungi.</title>
        <authorList>
            <person name="Okagaki L.H."/>
            <person name="Nunes C.C."/>
            <person name="Sailsbery J."/>
            <person name="Clay B."/>
            <person name="Brown D."/>
            <person name="John T."/>
            <person name="Oh Y."/>
            <person name="Young N."/>
            <person name="Fitzgerald M."/>
            <person name="Haas B.J."/>
            <person name="Zeng Q."/>
            <person name="Young S."/>
            <person name="Adiconis X."/>
            <person name="Fan L."/>
            <person name="Levin J.Z."/>
            <person name="Mitchell T.K."/>
            <person name="Okubara P.A."/>
            <person name="Farman M.L."/>
            <person name="Kohn L.M."/>
            <person name="Birren B."/>
            <person name="Ma L.-J."/>
            <person name="Dean R.A."/>
        </authorList>
    </citation>
    <scope>NUCLEOTIDE SEQUENCE</scope>
    <source>
        <strain evidence="2">ATCC 64411 / 73-15</strain>
    </source>
</reference>